<dbReference type="OrthoDB" id="424753at2759"/>
<keyword evidence="8" id="KW-1185">Reference proteome</keyword>
<accession>A0A210QPN2</accession>
<evidence type="ECO:0000313" key="8">
    <source>
        <dbReference type="Proteomes" id="UP000242188"/>
    </source>
</evidence>
<dbReference type="AlphaFoldDB" id="A0A210QPN2"/>
<reference evidence="7 8" key="1">
    <citation type="journal article" date="2017" name="Nat. Ecol. Evol.">
        <title>Scallop genome provides insights into evolution of bilaterian karyotype and development.</title>
        <authorList>
            <person name="Wang S."/>
            <person name="Zhang J."/>
            <person name="Jiao W."/>
            <person name="Li J."/>
            <person name="Xun X."/>
            <person name="Sun Y."/>
            <person name="Guo X."/>
            <person name="Huan P."/>
            <person name="Dong B."/>
            <person name="Zhang L."/>
            <person name="Hu X."/>
            <person name="Sun X."/>
            <person name="Wang J."/>
            <person name="Zhao C."/>
            <person name="Wang Y."/>
            <person name="Wang D."/>
            <person name="Huang X."/>
            <person name="Wang R."/>
            <person name="Lv J."/>
            <person name="Li Y."/>
            <person name="Zhang Z."/>
            <person name="Liu B."/>
            <person name="Lu W."/>
            <person name="Hui Y."/>
            <person name="Liang J."/>
            <person name="Zhou Z."/>
            <person name="Hou R."/>
            <person name="Li X."/>
            <person name="Liu Y."/>
            <person name="Li H."/>
            <person name="Ning X."/>
            <person name="Lin Y."/>
            <person name="Zhao L."/>
            <person name="Xing Q."/>
            <person name="Dou J."/>
            <person name="Li Y."/>
            <person name="Mao J."/>
            <person name="Guo H."/>
            <person name="Dou H."/>
            <person name="Li T."/>
            <person name="Mu C."/>
            <person name="Jiang W."/>
            <person name="Fu Q."/>
            <person name="Fu X."/>
            <person name="Miao Y."/>
            <person name="Liu J."/>
            <person name="Yu Q."/>
            <person name="Li R."/>
            <person name="Liao H."/>
            <person name="Li X."/>
            <person name="Kong Y."/>
            <person name="Jiang Z."/>
            <person name="Chourrout D."/>
            <person name="Li R."/>
            <person name="Bao Z."/>
        </authorList>
    </citation>
    <scope>NUCLEOTIDE SEQUENCE [LARGE SCALE GENOMIC DNA]</scope>
    <source>
        <strain evidence="7 8">PY_sf001</strain>
    </source>
</reference>
<proteinExistence type="inferred from homology"/>
<dbReference type="InterPro" id="IPR036213">
    <property type="entry name" value="Calpain_III_sf"/>
</dbReference>
<dbReference type="PRINTS" id="PR00704">
    <property type="entry name" value="CALPAIN"/>
</dbReference>
<dbReference type="Gene3D" id="3.90.70.10">
    <property type="entry name" value="Cysteine proteinases"/>
    <property type="match status" value="1"/>
</dbReference>
<dbReference type="EMBL" id="NEDP02002502">
    <property type="protein sequence ID" value="OWF50689.1"/>
    <property type="molecule type" value="Genomic_DNA"/>
</dbReference>
<feature type="region of interest" description="Disordered" evidence="4">
    <location>
        <begin position="55"/>
        <end position="108"/>
    </location>
</feature>
<dbReference type="STRING" id="6573.A0A210QPN2"/>
<feature type="region of interest" description="Disordered" evidence="4">
    <location>
        <begin position="1"/>
        <end position="28"/>
    </location>
</feature>
<feature type="region of interest" description="Disordered" evidence="4">
    <location>
        <begin position="174"/>
        <end position="196"/>
    </location>
</feature>
<dbReference type="Gene3D" id="2.60.120.380">
    <property type="match status" value="1"/>
</dbReference>
<evidence type="ECO:0000259" key="5">
    <source>
        <dbReference type="PROSITE" id="PS50203"/>
    </source>
</evidence>
<dbReference type="PROSITE" id="PS50203">
    <property type="entry name" value="CALPAIN_CAT"/>
    <property type="match status" value="1"/>
</dbReference>
<dbReference type="GO" id="GO:0006508">
    <property type="term" value="P:proteolysis"/>
    <property type="evidence" value="ECO:0007669"/>
    <property type="project" value="InterPro"/>
</dbReference>
<dbReference type="SUPFAM" id="SSF49758">
    <property type="entry name" value="Calpain large subunit, middle domain (domain III)"/>
    <property type="match status" value="1"/>
</dbReference>
<evidence type="ECO:0000313" key="7">
    <source>
        <dbReference type="EMBL" id="OWF50689.1"/>
    </source>
</evidence>
<evidence type="ECO:0000256" key="4">
    <source>
        <dbReference type="SAM" id="MobiDB-lite"/>
    </source>
</evidence>
<dbReference type="InterPro" id="IPR022682">
    <property type="entry name" value="Calpain_domain_III"/>
</dbReference>
<evidence type="ECO:0000259" key="6">
    <source>
        <dbReference type="PROSITE" id="PS50222"/>
    </source>
</evidence>
<dbReference type="PROSITE" id="PS50222">
    <property type="entry name" value="EF_HAND_2"/>
    <property type="match status" value="1"/>
</dbReference>
<dbReference type="SUPFAM" id="SSF47473">
    <property type="entry name" value="EF-hand"/>
    <property type="match status" value="1"/>
</dbReference>
<feature type="active site" evidence="2">
    <location>
        <position position="532"/>
    </location>
</feature>
<dbReference type="InterPro" id="IPR022684">
    <property type="entry name" value="Calpain_cysteine_protease"/>
</dbReference>
<dbReference type="Pfam" id="PF00648">
    <property type="entry name" value="Peptidase_C2"/>
    <property type="match status" value="1"/>
</dbReference>
<feature type="compositionally biased region" description="Polar residues" evidence="4">
    <location>
        <begin position="88"/>
        <end position="98"/>
    </location>
</feature>
<dbReference type="Gene3D" id="1.10.238.10">
    <property type="entry name" value="EF-hand"/>
    <property type="match status" value="1"/>
</dbReference>
<name>A0A210QPN2_MIZYE</name>
<comment type="caution">
    <text evidence="3">Lacks conserved residue(s) required for the propagation of feature annotation.</text>
</comment>
<dbReference type="SMART" id="SM00720">
    <property type="entry name" value="calpain_III"/>
    <property type="match status" value="1"/>
</dbReference>
<comment type="similarity">
    <text evidence="1">Belongs to the peptidase C2 family.</text>
</comment>
<evidence type="ECO:0000256" key="2">
    <source>
        <dbReference type="PIRSR" id="PIRSR622684-1"/>
    </source>
</evidence>
<dbReference type="PANTHER" id="PTHR10183">
    <property type="entry name" value="CALPAIN"/>
    <property type="match status" value="1"/>
</dbReference>
<feature type="domain" description="Calpain catalytic" evidence="5">
    <location>
        <begin position="320"/>
        <end position="615"/>
    </location>
</feature>
<feature type="region of interest" description="Disordered" evidence="4">
    <location>
        <begin position="126"/>
        <end position="146"/>
    </location>
</feature>
<dbReference type="FunFam" id="3.90.70.10:FF:000114">
    <property type="entry name" value="Calpain a"/>
    <property type="match status" value="1"/>
</dbReference>
<dbReference type="SUPFAM" id="SSF54001">
    <property type="entry name" value="Cysteine proteinases"/>
    <property type="match status" value="1"/>
</dbReference>
<feature type="domain" description="EF-hand" evidence="6">
    <location>
        <begin position="841"/>
        <end position="876"/>
    </location>
</feature>
<dbReference type="InterPro" id="IPR002048">
    <property type="entry name" value="EF_hand_dom"/>
</dbReference>
<dbReference type="SMART" id="SM00230">
    <property type="entry name" value="CysPc"/>
    <property type="match status" value="1"/>
</dbReference>
<dbReference type="GO" id="GO:0004198">
    <property type="term" value="F:calcium-dependent cysteine-type endopeptidase activity"/>
    <property type="evidence" value="ECO:0007669"/>
    <property type="project" value="InterPro"/>
</dbReference>
<dbReference type="PANTHER" id="PTHR10183:SF424">
    <property type="entry name" value="CALPAIN-B-LIKE PROTEIN"/>
    <property type="match status" value="1"/>
</dbReference>
<dbReference type="GO" id="GO:0005509">
    <property type="term" value="F:calcium ion binding"/>
    <property type="evidence" value="ECO:0007669"/>
    <property type="project" value="InterPro"/>
</dbReference>
<dbReference type="InterPro" id="IPR038765">
    <property type="entry name" value="Papain-like_cys_pep_sf"/>
</dbReference>
<protein>
    <submittedName>
        <fullName evidence="7">Calpain-11</fullName>
    </submittedName>
</protein>
<dbReference type="InterPro" id="IPR001300">
    <property type="entry name" value="Peptidase_C2_calpain_cat"/>
</dbReference>
<feature type="compositionally biased region" description="Polar residues" evidence="4">
    <location>
        <begin position="230"/>
        <end position="265"/>
    </location>
</feature>
<dbReference type="InterPro" id="IPR011992">
    <property type="entry name" value="EF-hand-dom_pair"/>
</dbReference>
<gene>
    <name evidence="7" type="ORF">KP79_PYT18200</name>
</gene>
<evidence type="ECO:0000256" key="3">
    <source>
        <dbReference type="PROSITE-ProRule" id="PRU00239"/>
    </source>
</evidence>
<dbReference type="Proteomes" id="UP000242188">
    <property type="component" value="Unassembled WGS sequence"/>
</dbReference>
<evidence type="ECO:0000256" key="1">
    <source>
        <dbReference type="ARBA" id="ARBA00007623"/>
    </source>
</evidence>
<dbReference type="InterPro" id="IPR022683">
    <property type="entry name" value="Calpain_III"/>
</dbReference>
<dbReference type="CDD" id="cd00044">
    <property type="entry name" value="CysPc"/>
    <property type="match status" value="1"/>
</dbReference>
<feature type="compositionally biased region" description="Basic residues" evidence="4">
    <location>
        <begin position="11"/>
        <end position="21"/>
    </location>
</feature>
<comment type="caution">
    <text evidence="7">The sequence shown here is derived from an EMBL/GenBank/DDBJ whole genome shotgun (WGS) entry which is preliminary data.</text>
</comment>
<sequence>MDRSNEYNLRMSRRSRDRRRNHEPNMSVKSGTYQIHLSIPKSMLPGNISIKAANSRARPLSPFERRPLSPRAQQAKSPVEHAYKPTSPFENHSASLSQPAPPTRPSMFSVSLPMENITPRSAQNGHALTVIPDPSELPPSPRQIPNGHVVTPRSNINGHTISSKVPPPLDLSSLANQRSPNGVKKHYDPRSPTVSQNFYRVGSRSAKDTVNRSKSFTAKHYIQKSERKSSNTLPRSTSPFNFTSTNGTFPRSMSPTASTPRSPVNESPRPKSHVAMVTPSVFDDSMTARSVLETSVTSQSSFRANMYETYRDLCRQNDMMFKDPDFPAMDESLFRQGKSPVGQIQWKRPGHLCKKPRFLSNDITSCKIQSGQLGSNWLIGCFTCLTSAPSLMKHCIPVGQEFDDKYVGIFRFRFWRFGQWTEIVIDDRLPTLNGELLYSRSSDPTEFWPALFEKAYAKLQGCYEVFQGGVLGWSLQDITGGITMTTNIQDNPKFVQKVVDIGLSRASLIGASIQITTNVKAQTSPAGLVTGHVYNVTGYAELPKKSETEVLVRLRDCSGKSNWRGAWSEGSKDWSELSDDVRAQVRNRKMENGEFWMSFEDFNRTFTLLESCFLTPESWKLEPKIQYRKSWRSTQAPRQWRFGFNAGGPHDSPMAFSNCQFFMELKKPSCVVLSILQKYRSTVNRVLSIGCLVYSVPNALETRLGYSEFNQLKLLFSTGLRQNRENAGFYILPAGHYLVLPVTANPEMEGKFMLRIFTEGDSSVRELDEQDKAIPYQYDRKLDTTSLYAFRRKFLYAINQDDELDAKGLQSILEHKQSELRNLWCCSPGNEDGFKFKPLRLSVDTCKSAVAITDRDLNGRLNYDEFTHLLHLLMHWQEIYHKMAHGNGDMETYSLRNALKMAGFTVSNKTLEALVIRFANKGAITLESYVNALVKLSVAHQRRQNLPKDTSQDQSGFLQELLRTAIYS</sequence>
<dbReference type="GO" id="GO:0005737">
    <property type="term" value="C:cytoplasm"/>
    <property type="evidence" value="ECO:0007669"/>
    <property type="project" value="TreeGrafter"/>
</dbReference>
<organism evidence="7 8">
    <name type="scientific">Mizuhopecten yessoensis</name>
    <name type="common">Japanese scallop</name>
    <name type="synonym">Patinopecten yessoensis</name>
    <dbReference type="NCBI Taxonomy" id="6573"/>
    <lineage>
        <taxon>Eukaryota</taxon>
        <taxon>Metazoa</taxon>
        <taxon>Spiralia</taxon>
        <taxon>Lophotrochozoa</taxon>
        <taxon>Mollusca</taxon>
        <taxon>Bivalvia</taxon>
        <taxon>Autobranchia</taxon>
        <taxon>Pteriomorphia</taxon>
        <taxon>Pectinida</taxon>
        <taxon>Pectinoidea</taxon>
        <taxon>Pectinidae</taxon>
        <taxon>Mizuhopecten</taxon>
    </lineage>
</organism>
<dbReference type="Pfam" id="PF01067">
    <property type="entry name" value="Calpain_III"/>
    <property type="match status" value="1"/>
</dbReference>
<feature type="region of interest" description="Disordered" evidence="4">
    <location>
        <begin position="217"/>
        <end position="273"/>
    </location>
</feature>